<feature type="non-terminal residue" evidence="2">
    <location>
        <position position="1"/>
    </location>
</feature>
<keyword evidence="3" id="KW-1185">Reference proteome</keyword>
<feature type="compositionally biased region" description="Polar residues" evidence="1">
    <location>
        <begin position="278"/>
        <end position="288"/>
    </location>
</feature>
<dbReference type="PANTHER" id="PTHR36022:SF1">
    <property type="entry name" value="GPI-ANCHORED ADHESIN-LIKE PROTEIN"/>
    <property type="match status" value="1"/>
</dbReference>
<dbReference type="Proteomes" id="UP001206925">
    <property type="component" value="Unassembled WGS sequence"/>
</dbReference>
<feature type="compositionally biased region" description="Polar residues" evidence="1">
    <location>
        <begin position="229"/>
        <end position="243"/>
    </location>
</feature>
<sequence>LTLNLHPFPSSGEKPLLQIDMIWPSMAQPASGSTNCNNNRDGSCNELHGNQGELVVFPGFIIDNKNMVEDHTPSTKIPCGSVFNCTSSAKSNGESSNTATTKTPPAEPSVSPEIQSNLCRSVLVSGAAPSACYGAGHVVSGVTDKRKCKARGILSVGKTGQGMVTKSRHSLIPFPPIEASVSWRLSPSNVDKDVDDGVVATANHEPAISLEEIPLSFDFNECSPFSADSLGSENIMQTPNSDSSLERHASSSWLKEGIQPKYQFQSKLDQVIDVPQHESLSPYDNSSPWDPPRLSFELADSSPRSDHTKLNHLRENSGIHESRISNSTSDNVSVSEMRVSWRDGLITSISDKEELDCCRLLSDEENDADDVLKSYKLLDDEVRVDVKAKDTSPVQVNPCAESICTDGGGLIASADSDWTLDYKNRSFEF</sequence>
<dbReference type="PANTHER" id="PTHR36022">
    <property type="entry name" value="GPI-ANCHORED ADHESIN-LIKE PROTEIN"/>
    <property type="match status" value="1"/>
</dbReference>
<reference evidence="2" key="1">
    <citation type="submission" date="2022-06" db="EMBL/GenBank/DDBJ databases">
        <title>Uncovering the hologenomic basis of an extraordinary plant invasion.</title>
        <authorList>
            <person name="Bieker V.C."/>
            <person name="Martin M.D."/>
            <person name="Gilbert T."/>
            <person name="Hodgins K."/>
            <person name="Battlay P."/>
            <person name="Petersen B."/>
            <person name="Wilson J."/>
        </authorList>
    </citation>
    <scope>NUCLEOTIDE SEQUENCE</scope>
    <source>
        <strain evidence="2">AA19_3_7</strain>
        <tissue evidence="2">Leaf</tissue>
    </source>
</reference>
<evidence type="ECO:0000313" key="3">
    <source>
        <dbReference type="Proteomes" id="UP001206925"/>
    </source>
</evidence>
<dbReference type="EMBL" id="JAMZMK010009150">
    <property type="protein sequence ID" value="KAI7737004.1"/>
    <property type="molecule type" value="Genomic_DNA"/>
</dbReference>
<proteinExistence type="predicted"/>
<protein>
    <submittedName>
        <fullName evidence="2">Uncharacterized protein</fullName>
    </submittedName>
</protein>
<evidence type="ECO:0000256" key="1">
    <source>
        <dbReference type="SAM" id="MobiDB-lite"/>
    </source>
</evidence>
<feature type="region of interest" description="Disordered" evidence="1">
    <location>
        <begin position="90"/>
        <end position="112"/>
    </location>
</feature>
<dbReference type="AlphaFoldDB" id="A0AAD5GD19"/>
<feature type="compositionally biased region" description="Polar residues" evidence="1">
    <location>
        <begin position="90"/>
        <end position="103"/>
    </location>
</feature>
<comment type="caution">
    <text evidence="2">The sequence shown here is derived from an EMBL/GenBank/DDBJ whole genome shotgun (WGS) entry which is preliminary data.</text>
</comment>
<organism evidence="2 3">
    <name type="scientific">Ambrosia artemisiifolia</name>
    <name type="common">Common ragweed</name>
    <dbReference type="NCBI Taxonomy" id="4212"/>
    <lineage>
        <taxon>Eukaryota</taxon>
        <taxon>Viridiplantae</taxon>
        <taxon>Streptophyta</taxon>
        <taxon>Embryophyta</taxon>
        <taxon>Tracheophyta</taxon>
        <taxon>Spermatophyta</taxon>
        <taxon>Magnoliopsida</taxon>
        <taxon>eudicotyledons</taxon>
        <taxon>Gunneridae</taxon>
        <taxon>Pentapetalae</taxon>
        <taxon>asterids</taxon>
        <taxon>campanulids</taxon>
        <taxon>Asterales</taxon>
        <taxon>Asteraceae</taxon>
        <taxon>Asteroideae</taxon>
        <taxon>Heliantheae alliance</taxon>
        <taxon>Heliantheae</taxon>
        <taxon>Ambrosia</taxon>
    </lineage>
</organism>
<name>A0AAD5GD19_AMBAR</name>
<accession>A0AAD5GD19</accession>
<gene>
    <name evidence="2" type="ORF">M8C21_005417</name>
</gene>
<feature type="region of interest" description="Disordered" evidence="1">
    <location>
        <begin position="278"/>
        <end position="310"/>
    </location>
</feature>
<evidence type="ECO:0000313" key="2">
    <source>
        <dbReference type="EMBL" id="KAI7737004.1"/>
    </source>
</evidence>
<feature type="region of interest" description="Disordered" evidence="1">
    <location>
        <begin position="228"/>
        <end position="249"/>
    </location>
</feature>